<dbReference type="GO" id="GO:0032436">
    <property type="term" value="P:positive regulation of proteasomal ubiquitin-dependent protein catabolic process"/>
    <property type="evidence" value="ECO:0007669"/>
    <property type="project" value="TreeGrafter"/>
</dbReference>
<dbReference type="PANTHER" id="PTHR22961:SF13">
    <property type="entry name" value="TRIBBLES"/>
    <property type="match status" value="1"/>
</dbReference>
<feature type="compositionally biased region" description="Basic and acidic residues" evidence="2">
    <location>
        <begin position="349"/>
        <end position="361"/>
    </location>
</feature>
<protein>
    <recommendedName>
        <fullName evidence="3">Protein kinase domain-containing protein</fullName>
    </recommendedName>
</protein>
<name>A0AAD9RWJ6_9HYME</name>
<dbReference type="PROSITE" id="PS50011">
    <property type="entry name" value="PROTEIN_KINASE_DOM"/>
    <property type="match status" value="1"/>
</dbReference>
<dbReference type="InterPro" id="IPR011009">
    <property type="entry name" value="Kinase-like_dom_sf"/>
</dbReference>
<dbReference type="FunFam" id="1.10.510.10:FF:000153">
    <property type="entry name" value="Tribbles homolog 2"/>
    <property type="match status" value="1"/>
</dbReference>
<feature type="region of interest" description="Disordered" evidence="2">
    <location>
        <begin position="1"/>
        <end position="86"/>
    </location>
</feature>
<comment type="similarity">
    <text evidence="1">Belongs to the protein kinase superfamily. CAMK Ser/Thr protein kinase family. Tribbles subfamily.</text>
</comment>
<organism evidence="4 5">
    <name type="scientific">Odynerus spinipes</name>
    <dbReference type="NCBI Taxonomy" id="1348599"/>
    <lineage>
        <taxon>Eukaryota</taxon>
        <taxon>Metazoa</taxon>
        <taxon>Ecdysozoa</taxon>
        <taxon>Arthropoda</taxon>
        <taxon>Hexapoda</taxon>
        <taxon>Insecta</taxon>
        <taxon>Pterygota</taxon>
        <taxon>Neoptera</taxon>
        <taxon>Endopterygota</taxon>
        <taxon>Hymenoptera</taxon>
        <taxon>Apocrita</taxon>
        <taxon>Aculeata</taxon>
        <taxon>Vespoidea</taxon>
        <taxon>Vespidae</taxon>
        <taxon>Eumeninae</taxon>
        <taxon>Odynerus</taxon>
    </lineage>
</organism>
<comment type="caution">
    <text evidence="4">The sequence shown here is derived from an EMBL/GenBank/DDBJ whole genome shotgun (WGS) entry which is preliminary data.</text>
</comment>
<evidence type="ECO:0000259" key="3">
    <source>
        <dbReference type="PROSITE" id="PS50011"/>
    </source>
</evidence>
<dbReference type="Gene3D" id="1.10.510.10">
    <property type="entry name" value="Transferase(Phosphotransferase) domain 1"/>
    <property type="match status" value="1"/>
</dbReference>
<dbReference type="Pfam" id="PF00069">
    <property type="entry name" value="Pkinase"/>
    <property type="match status" value="1"/>
</dbReference>
<feature type="compositionally biased region" description="Low complexity" evidence="2">
    <location>
        <begin position="368"/>
        <end position="413"/>
    </location>
</feature>
<dbReference type="GO" id="GO:0005524">
    <property type="term" value="F:ATP binding"/>
    <property type="evidence" value="ECO:0007669"/>
    <property type="project" value="InterPro"/>
</dbReference>
<dbReference type="SUPFAM" id="SSF81995">
    <property type="entry name" value="beta-sandwich domain of Sec23/24"/>
    <property type="match status" value="1"/>
</dbReference>
<feature type="compositionally biased region" description="Basic residues" evidence="2">
    <location>
        <begin position="62"/>
        <end position="80"/>
    </location>
</feature>
<dbReference type="InterPro" id="IPR000719">
    <property type="entry name" value="Prot_kinase_dom"/>
</dbReference>
<evidence type="ECO:0000256" key="2">
    <source>
        <dbReference type="SAM" id="MobiDB-lite"/>
    </source>
</evidence>
<feature type="compositionally biased region" description="Low complexity" evidence="2">
    <location>
        <begin position="35"/>
        <end position="61"/>
    </location>
</feature>
<gene>
    <name evidence="4" type="ORF">KPH14_002966</name>
</gene>
<proteinExistence type="inferred from homology"/>
<dbReference type="GO" id="GO:0005634">
    <property type="term" value="C:nucleus"/>
    <property type="evidence" value="ECO:0007669"/>
    <property type="project" value="TreeGrafter"/>
</dbReference>
<evidence type="ECO:0000256" key="1">
    <source>
        <dbReference type="ARBA" id="ARBA00038180"/>
    </source>
</evidence>
<dbReference type="InterPro" id="IPR024104">
    <property type="entry name" value="Tribbles/Ser_Thr_kinase_40"/>
</dbReference>
<accession>A0AAD9RWJ6</accession>
<keyword evidence="5" id="KW-1185">Reference proteome</keyword>
<dbReference type="EMBL" id="JAIFRP010000007">
    <property type="protein sequence ID" value="KAK2587227.1"/>
    <property type="molecule type" value="Genomic_DNA"/>
</dbReference>
<dbReference type="PANTHER" id="PTHR22961">
    <property type="entry name" value="SER/THR PROTEIN KINASE-TRB"/>
    <property type="match status" value="1"/>
</dbReference>
<reference evidence="4" key="1">
    <citation type="submission" date="2021-08" db="EMBL/GenBank/DDBJ databases">
        <authorList>
            <person name="Misof B."/>
            <person name="Oliver O."/>
            <person name="Podsiadlowski L."/>
            <person name="Donath A."/>
            <person name="Peters R."/>
            <person name="Mayer C."/>
            <person name="Rust J."/>
            <person name="Gunkel S."/>
            <person name="Lesny P."/>
            <person name="Martin S."/>
            <person name="Oeyen J.P."/>
            <person name="Petersen M."/>
            <person name="Panagiotis P."/>
            <person name="Wilbrandt J."/>
            <person name="Tanja T."/>
        </authorList>
    </citation>
    <scope>NUCLEOTIDE SEQUENCE</scope>
    <source>
        <strain evidence="4">GBR_01_08_01A</strain>
        <tissue evidence="4">Thorax + abdomen</tissue>
    </source>
</reference>
<dbReference type="GO" id="GO:0004672">
    <property type="term" value="F:protein kinase activity"/>
    <property type="evidence" value="ECO:0007669"/>
    <property type="project" value="InterPro"/>
</dbReference>
<feature type="domain" description="Protein kinase" evidence="3">
    <location>
        <begin position="115"/>
        <end position="365"/>
    </location>
</feature>
<dbReference type="Proteomes" id="UP001258017">
    <property type="component" value="Unassembled WGS sequence"/>
</dbReference>
<dbReference type="SUPFAM" id="SSF56112">
    <property type="entry name" value="Protein kinase-like (PK-like)"/>
    <property type="match status" value="1"/>
</dbReference>
<sequence length="428" mass="47548">MRVATTRQHPLHLQTTRTNNGKFLVNPTNHEIHHQQQQQQQPPQVPQQQQQSQISYQQQQQQHHHRHHPYQQQHHHHHRQTASGDESTAVVPLVGFSSCEPAPRSVEHHGPTILGDRFLLLGPAEGSALYRCVDVHTGQQLVAKALSQGDKGCEALLQAHLRLEGTGAASGLAGVVEGSGGRRYLLLEGHHGDLHAYVRARRRLREPEARRLFRQAARAVATCHEYGVVLRDLKLRKFVFADEARTRLRLESLEDAVIVDKEDDKLTDRRGCPAYVAPEVLRSGRAYSGKAADIWSLGVLLYTMLVGRYPFNDAEHASLFAKISRGQFAVPECLSPRARCLIRSLLRKEPSERPDAEDVPRHPWLSKPLRLSSNASSPSSSTSPSSSSFTSSSLSSSSSYSLSSSSPSGRSASQDQIVPELVNDPRQD</sequence>
<evidence type="ECO:0000313" key="4">
    <source>
        <dbReference type="EMBL" id="KAK2587227.1"/>
    </source>
</evidence>
<feature type="compositionally biased region" description="Polar residues" evidence="2">
    <location>
        <begin position="1"/>
        <end position="29"/>
    </location>
</feature>
<reference evidence="4" key="2">
    <citation type="journal article" date="2023" name="Commun. Biol.">
        <title>Intrasexual cuticular hydrocarbon dimorphism in a wasp sheds light on hydrocarbon biosynthesis genes in Hymenoptera.</title>
        <authorList>
            <person name="Moris V.C."/>
            <person name="Podsiadlowski L."/>
            <person name="Martin S."/>
            <person name="Oeyen J.P."/>
            <person name="Donath A."/>
            <person name="Petersen M."/>
            <person name="Wilbrandt J."/>
            <person name="Misof B."/>
            <person name="Liedtke D."/>
            <person name="Thamm M."/>
            <person name="Scheiner R."/>
            <person name="Schmitt T."/>
            <person name="Niehuis O."/>
        </authorList>
    </citation>
    <scope>NUCLEOTIDE SEQUENCE</scope>
    <source>
        <strain evidence="4">GBR_01_08_01A</strain>
    </source>
</reference>
<feature type="region of interest" description="Disordered" evidence="2">
    <location>
        <begin position="349"/>
        <end position="428"/>
    </location>
</feature>
<evidence type="ECO:0000313" key="5">
    <source>
        <dbReference type="Proteomes" id="UP001258017"/>
    </source>
</evidence>
<dbReference type="GO" id="GO:0031434">
    <property type="term" value="F:mitogen-activated protein kinase kinase binding"/>
    <property type="evidence" value="ECO:0007669"/>
    <property type="project" value="TreeGrafter"/>
</dbReference>
<dbReference type="Gene3D" id="3.30.200.20">
    <property type="entry name" value="Phosphorylase Kinase, domain 1"/>
    <property type="match status" value="1"/>
</dbReference>
<dbReference type="AlphaFoldDB" id="A0AAD9RWJ6"/>